<evidence type="ECO:0000313" key="7">
    <source>
        <dbReference type="Proteomes" id="UP000012065"/>
    </source>
</evidence>
<dbReference type="GO" id="GO:0046872">
    <property type="term" value="F:metal ion binding"/>
    <property type="evidence" value="ECO:0007669"/>
    <property type="project" value="UniProtKB-KW"/>
</dbReference>
<organism evidence="6 7">
    <name type="scientific">Thanatephorus cucumeris (strain AG1-IB / isolate 7/3/14)</name>
    <name type="common">Lettuce bottom rot fungus</name>
    <name type="synonym">Rhizoctonia solani</name>
    <dbReference type="NCBI Taxonomy" id="1108050"/>
    <lineage>
        <taxon>Eukaryota</taxon>
        <taxon>Fungi</taxon>
        <taxon>Dikarya</taxon>
        <taxon>Basidiomycota</taxon>
        <taxon>Agaricomycotina</taxon>
        <taxon>Agaricomycetes</taxon>
        <taxon>Cantharellales</taxon>
        <taxon>Ceratobasidiaceae</taxon>
        <taxon>Rhizoctonia</taxon>
        <taxon>Rhizoctonia solani AG-1</taxon>
    </lineage>
</organism>
<keyword evidence="4" id="KW-0862">Zinc</keyword>
<evidence type="ECO:0000256" key="5">
    <source>
        <dbReference type="ARBA" id="ARBA00023002"/>
    </source>
</evidence>
<dbReference type="Gene3D" id="3.90.180.10">
    <property type="entry name" value="Medium-chain alcohol dehydrogenases, catalytic domain"/>
    <property type="match status" value="1"/>
</dbReference>
<dbReference type="Proteomes" id="UP000012065">
    <property type="component" value="Unassembled WGS sequence"/>
</dbReference>
<sequence>MPFMHLSANEIDVRWQYRYANQYPKAIRLVSAGLLNLKPLVTHRYPLEQGIEAFETANDITRGSIKVQILDG</sequence>
<evidence type="ECO:0000256" key="4">
    <source>
        <dbReference type="ARBA" id="ARBA00022833"/>
    </source>
</evidence>
<keyword evidence="3" id="KW-0479">Metal-binding</keyword>
<dbReference type="GO" id="GO:0006062">
    <property type="term" value="P:sorbitol catabolic process"/>
    <property type="evidence" value="ECO:0007669"/>
    <property type="project" value="TreeGrafter"/>
</dbReference>
<reference evidence="6 7" key="1">
    <citation type="journal article" date="2013" name="J. Biotechnol.">
        <title>Establishment and interpretation of the genome sequence of the phytopathogenic fungus Rhizoctonia solani AG1-IB isolate 7/3/14.</title>
        <authorList>
            <person name="Wibberg D.W."/>
            <person name="Jelonek L.J."/>
            <person name="Rupp O.R."/>
            <person name="Hennig M.H."/>
            <person name="Eikmeyer F.E."/>
            <person name="Goesmann A.G."/>
            <person name="Hartmann A.H."/>
            <person name="Borriss R.B."/>
            <person name="Grosch R.G."/>
            <person name="Puehler A.P."/>
            <person name="Schlueter A.S."/>
        </authorList>
    </citation>
    <scope>NUCLEOTIDE SEQUENCE [LARGE SCALE GENOMIC DNA]</scope>
    <source>
        <strain evidence="7">AG1-IB / isolate 7/3/14</strain>
    </source>
</reference>
<dbReference type="AlphaFoldDB" id="M5C741"/>
<dbReference type="EMBL" id="CAOJ01014089">
    <property type="protein sequence ID" value="CCO35104.1"/>
    <property type="molecule type" value="Genomic_DNA"/>
</dbReference>
<comment type="cofactor">
    <cofactor evidence="1">
        <name>Zn(2+)</name>
        <dbReference type="ChEBI" id="CHEBI:29105"/>
    </cofactor>
</comment>
<dbReference type="EC" id="1.1.1.14" evidence="6"/>
<evidence type="ECO:0000256" key="1">
    <source>
        <dbReference type="ARBA" id="ARBA00001947"/>
    </source>
</evidence>
<evidence type="ECO:0000256" key="2">
    <source>
        <dbReference type="ARBA" id="ARBA00008072"/>
    </source>
</evidence>
<evidence type="ECO:0000256" key="3">
    <source>
        <dbReference type="ARBA" id="ARBA00022723"/>
    </source>
</evidence>
<gene>
    <name evidence="6" type="ORF">BN14_09219</name>
</gene>
<dbReference type="PANTHER" id="PTHR43161">
    <property type="entry name" value="SORBITOL DEHYDROGENASE"/>
    <property type="match status" value="1"/>
</dbReference>
<dbReference type="Gene3D" id="3.40.50.720">
    <property type="entry name" value="NAD(P)-binding Rossmann-like Domain"/>
    <property type="match status" value="1"/>
</dbReference>
<proteinExistence type="inferred from homology"/>
<dbReference type="GO" id="GO:0003939">
    <property type="term" value="F:L-iditol 2-dehydrogenase (NAD+) activity"/>
    <property type="evidence" value="ECO:0007669"/>
    <property type="project" value="UniProtKB-EC"/>
</dbReference>
<accession>M5C741</accession>
<protein>
    <submittedName>
        <fullName evidence="6">L-iditol 2-dehydrogenase</fullName>
        <ecNumber evidence="6">1.1.1.14</ecNumber>
    </submittedName>
</protein>
<dbReference type="PANTHER" id="PTHR43161:SF12">
    <property type="entry name" value="L-ARABINITOL 4-DEHYDROGENASE"/>
    <property type="match status" value="1"/>
</dbReference>
<dbReference type="HOGENOM" id="CLU_175728_0_0_1"/>
<comment type="similarity">
    <text evidence="2">Belongs to the zinc-containing alcohol dehydrogenase family.</text>
</comment>
<name>M5C741_THACB</name>
<comment type="caution">
    <text evidence="6">The sequence shown here is derived from an EMBL/GenBank/DDBJ whole genome shotgun (WGS) entry which is preliminary data.</text>
</comment>
<keyword evidence="5 6" id="KW-0560">Oxidoreductase</keyword>
<evidence type="ECO:0000313" key="6">
    <source>
        <dbReference type="EMBL" id="CCO35104.1"/>
    </source>
</evidence>